<evidence type="ECO:0000256" key="5">
    <source>
        <dbReference type="ARBA" id="ARBA00013143"/>
    </source>
</evidence>
<evidence type="ECO:0000256" key="7">
    <source>
        <dbReference type="ARBA" id="ARBA00023002"/>
    </source>
</evidence>
<dbReference type="FunFam" id="3.40.50.720:FF:000041">
    <property type="entry name" value="D-3-phosphoglycerate dehydrogenase"/>
    <property type="match status" value="1"/>
</dbReference>
<dbReference type="PANTHER" id="PTHR42789:SF1">
    <property type="entry name" value="D-ISOMER SPECIFIC 2-HYDROXYACID DEHYDROGENASE FAMILY PROTEIN (AFU_ORTHOLOGUE AFUA_6G10090)"/>
    <property type="match status" value="1"/>
</dbReference>
<evidence type="ECO:0000313" key="16">
    <source>
        <dbReference type="Proteomes" id="UP000005801"/>
    </source>
</evidence>
<feature type="domain" description="ACT" evidence="14">
    <location>
        <begin position="325"/>
        <end position="398"/>
    </location>
</feature>
<keyword evidence="7 13" id="KW-0560">Oxidoreductase</keyword>
<dbReference type="EC" id="1.1.1.399" evidence="4"/>
<dbReference type="eggNOG" id="COG0111">
    <property type="taxonomic scope" value="Bacteria"/>
</dbReference>
<evidence type="ECO:0000256" key="4">
    <source>
        <dbReference type="ARBA" id="ARBA00013001"/>
    </source>
</evidence>
<dbReference type="PANTHER" id="PTHR42789">
    <property type="entry name" value="D-ISOMER SPECIFIC 2-HYDROXYACID DEHYDROGENASE FAMILY PROTEIN (AFU_ORTHOLOGUE AFUA_6G10090)"/>
    <property type="match status" value="1"/>
</dbReference>
<comment type="function">
    <text evidence="1">Catalyzes the reversible oxidation of 3-phospho-D-glycerate to 3-phosphonooxypyruvate, the first step of the phosphorylated L-serine biosynthesis pathway. Also catalyzes the reversible oxidation of 2-hydroxyglutarate to 2-oxoglutarate.</text>
</comment>
<evidence type="ECO:0000256" key="13">
    <source>
        <dbReference type="RuleBase" id="RU003719"/>
    </source>
</evidence>
<gene>
    <name evidence="15" type="ORF">PPSIR1_03988</name>
</gene>
<dbReference type="Gene3D" id="3.40.50.720">
    <property type="entry name" value="NAD(P)-binding Rossmann-like Domain"/>
    <property type="match status" value="2"/>
</dbReference>
<dbReference type="GO" id="GO:0047545">
    <property type="term" value="F:(S)-2-hydroxyglutarate dehydrogenase activity"/>
    <property type="evidence" value="ECO:0007669"/>
    <property type="project" value="UniProtKB-ARBA"/>
</dbReference>
<evidence type="ECO:0000256" key="12">
    <source>
        <dbReference type="ARBA" id="ARBA00048731"/>
    </source>
</evidence>
<name>A6G4F6_9BACT</name>
<dbReference type="GO" id="GO:0004617">
    <property type="term" value="F:phosphoglycerate dehydrogenase activity"/>
    <property type="evidence" value="ECO:0007669"/>
    <property type="project" value="UniProtKB-EC"/>
</dbReference>
<comment type="pathway">
    <text evidence="2">Amino-acid biosynthesis; L-serine biosynthesis; L-serine from 3-phospho-D-glycerate: step 1/3.</text>
</comment>
<comment type="catalytic activity">
    <reaction evidence="12">
        <text>(2R)-3-phosphoglycerate + NAD(+) = 3-phosphooxypyruvate + NADH + H(+)</text>
        <dbReference type="Rhea" id="RHEA:12641"/>
        <dbReference type="ChEBI" id="CHEBI:15378"/>
        <dbReference type="ChEBI" id="CHEBI:18110"/>
        <dbReference type="ChEBI" id="CHEBI:57540"/>
        <dbReference type="ChEBI" id="CHEBI:57945"/>
        <dbReference type="ChEBI" id="CHEBI:58272"/>
        <dbReference type="EC" id="1.1.1.95"/>
    </reaction>
</comment>
<dbReference type="EC" id="1.1.1.95" evidence="5"/>
<comment type="similarity">
    <text evidence="3 13">Belongs to the D-isomer specific 2-hydroxyacid dehydrogenase family.</text>
</comment>
<organism evidence="15 16">
    <name type="scientific">Plesiocystis pacifica SIR-1</name>
    <dbReference type="NCBI Taxonomy" id="391625"/>
    <lineage>
        <taxon>Bacteria</taxon>
        <taxon>Pseudomonadati</taxon>
        <taxon>Myxococcota</taxon>
        <taxon>Polyangia</taxon>
        <taxon>Nannocystales</taxon>
        <taxon>Nannocystaceae</taxon>
        <taxon>Plesiocystis</taxon>
    </lineage>
</organism>
<dbReference type="InterPro" id="IPR029753">
    <property type="entry name" value="D-isomer_DH_CS"/>
</dbReference>
<accession>A6G4F6</accession>
<dbReference type="PROSITE" id="PS51671">
    <property type="entry name" value="ACT"/>
    <property type="match status" value="1"/>
</dbReference>
<evidence type="ECO:0000256" key="2">
    <source>
        <dbReference type="ARBA" id="ARBA00005216"/>
    </source>
</evidence>
<evidence type="ECO:0000259" key="14">
    <source>
        <dbReference type="PROSITE" id="PS51671"/>
    </source>
</evidence>
<dbReference type="SUPFAM" id="SSF51735">
    <property type="entry name" value="NAD(P)-binding Rossmann-fold domains"/>
    <property type="match status" value="1"/>
</dbReference>
<comment type="caution">
    <text evidence="15">The sequence shown here is derived from an EMBL/GenBank/DDBJ whole genome shotgun (WGS) entry which is preliminary data.</text>
</comment>
<dbReference type="Pfam" id="PF00389">
    <property type="entry name" value="2-Hacid_dh"/>
    <property type="match status" value="1"/>
</dbReference>
<dbReference type="InterPro" id="IPR006140">
    <property type="entry name" value="D-isomer_DH_NAD-bd"/>
</dbReference>
<evidence type="ECO:0000256" key="10">
    <source>
        <dbReference type="ARBA" id="ARBA00030455"/>
    </source>
</evidence>
<keyword evidence="8" id="KW-0520">NAD</keyword>
<dbReference type="InterPro" id="IPR036291">
    <property type="entry name" value="NAD(P)-bd_dom_sf"/>
</dbReference>
<reference evidence="15 16" key="1">
    <citation type="submission" date="2007-06" db="EMBL/GenBank/DDBJ databases">
        <authorList>
            <person name="Shimkets L."/>
            <person name="Ferriera S."/>
            <person name="Johnson J."/>
            <person name="Kravitz S."/>
            <person name="Beeson K."/>
            <person name="Sutton G."/>
            <person name="Rogers Y.-H."/>
            <person name="Friedman R."/>
            <person name="Frazier M."/>
            <person name="Venter J.C."/>
        </authorList>
    </citation>
    <scope>NUCLEOTIDE SEQUENCE [LARGE SCALE GENOMIC DNA]</scope>
    <source>
        <strain evidence="15 16">SIR-1</strain>
    </source>
</reference>
<dbReference type="EMBL" id="ABCS01000021">
    <property type="protein sequence ID" value="EDM79268.1"/>
    <property type="molecule type" value="Genomic_DNA"/>
</dbReference>
<dbReference type="STRING" id="391625.PPSIR1_03988"/>
<evidence type="ECO:0000313" key="15">
    <source>
        <dbReference type="EMBL" id="EDM79268.1"/>
    </source>
</evidence>
<dbReference type="SUPFAM" id="SSF52283">
    <property type="entry name" value="Formate/glycerate dehydrogenase catalytic domain-like"/>
    <property type="match status" value="1"/>
</dbReference>
<evidence type="ECO:0000256" key="1">
    <source>
        <dbReference type="ARBA" id="ARBA00003800"/>
    </source>
</evidence>
<dbReference type="Proteomes" id="UP000005801">
    <property type="component" value="Unassembled WGS sequence"/>
</dbReference>
<dbReference type="PROSITE" id="PS00670">
    <property type="entry name" value="D_2_HYDROXYACID_DH_2"/>
    <property type="match status" value="1"/>
</dbReference>
<dbReference type="InterPro" id="IPR045865">
    <property type="entry name" value="ACT-like_dom_sf"/>
</dbReference>
<evidence type="ECO:0000256" key="6">
    <source>
        <dbReference type="ARBA" id="ARBA00021582"/>
    </source>
</evidence>
<dbReference type="UniPathway" id="UPA00135">
    <property type="reaction ID" value="UER00196"/>
</dbReference>
<keyword evidence="9" id="KW-0718">Serine biosynthesis</keyword>
<evidence type="ECO:0000256" key="3">
    <source>
        <dbReference type="ARBA" id="ARBA00005854"/>
    </source>
</evidence>
<sequence>MIADKFHPRGIERLSELGHEVLSEPSLSAGDLPETLAAKRPEILIVRSTKVTATSFEAAEGLALVIRAGAGVNTIDLEAASRLGIFVANCPGKNAIAVAELTMGLMLALDRRIPDANADLRAGVWNKKKYGTGRGLYGRRLGLVGFGSIAREVATRALAFGMQVRAYSPTLTAERADAYDVEVAPSLDALLGDSDVVSVHVPYRESTRHLIGAPQLALMPEGAVLVHTARGGVVDDRALSEAVAAGRIRAGLDVYEDEPSGGKAEFNLELRKLEGVYGTPHIGASTQQAAEAIAAEAIRIVTSFADRGVVPNTVNLDDHGPARHTLVVRHHDRVGVLASILDALRKHQLNVQDMHNVVFKGAEGAASATIAVENEPSADLLDDIRAHADVLGVDLRTAR</sequence>
<dbReference type="GO" id="GO:0006564">
    <property type="term" value="P:L-serine biosynthetic process"/>
    <property type="evidence" value="ECO:0007669"/>
    <property type="project" value="UniProtKB-KW"/>
</dbReference>
<evidence type="ECO:0000256" key="9">
    <source>
        <dbReference type="ARBA" id="ARBA00023299"/>
    </source>
</evidence>
<dbReference type="AlphaFoldDB" id="A6G4F6"/>
<dbReference type="InterPro" id="IPR002912">
    <property type="entry name" value="ACT_dom"/>
</dbReference>
<evidence type="ECO:0000256" key="11">
    <source>
        <dbReference type="ARBA" id="ARBA00048126"/>
    </source>
</evidence>
<evidence type="ECO:0000256" key="8">
    <source>
        <dbReference type="ARBA" id="ARBA00023027"/>
    </source>
</evidence>
<dbReference type="SUPFAM" id="SSF55021">
    <property type="entry name" value="ACT-like"/>
    <property type="match status" value="1"/>
</dbReference>
<dbReference type="InterPro" id="IPR050857">
    <property type="entry name" value="D-2-hydroxyacid_DH"/>
</dbReference>
<comment type="catalytic activity">
    <reaction evidence="11">
        <text>(R)-2-hydroxyglutarate + NAD(+) = 2-oxoglutarate + NADH + H(+)</text>
        <dbReference type="Rhea" id="RHEA:49612"/>
        <dbReference type="ChEBI" id="CHEBI:15378"/>
        <dbReference type="ChEBI" id="CHEBI:15801"/>
        <dbReference type="ChEBI" id="CHEBI:16810"/>
        <dbReference type="ChEBI" id="CHEBI:57540"/>
        <dbReference type="ChEBI" id="CHEBI:57945"/>
        <dbReference type="EC" id="1.1.1.399"/>
    </reaction>
</comment>
<keyword evidence="9" id="KW-0028">Amino-acid biosynthesis</keyword>
<dbReference type="Gene3D" id="3.30.70.260">
    <property type="match status" value="1"/>
</dbReference>
<protein>
    <recommendedName>
        <fullName evidence="6">D-3-phosphoglycerate dehydrogenase</fullName>
        <ecNumber evidence="4">1.1.1.399</ecNumber>
        <ecNumber evidence="5">1.1.1.95</ecNumber>
    </recommendedName>
    <alternativeName>
        <fullName evidence="10">2-oxoglutarate reductase</fullName>
    </alternativeName>
</protein>
<dbReference type="Pfam" id="PF02826">
    <property type="entry name" value="2-Hacid_dh_C"/>
    <property type="match status" value="1"/>
</dbReference>
<dbReference type="GO" id="GO:0051287">
    <property type="term" value="F:NAD binding"/>
    <property type="evidence" value="ECO:0007669"/>
    <property type="project" value="InterPro"/>
</dbReference>
<dbReference type="CDD" id="cd12173">
    <property type="entry name" value="PGDH_4"/>
    <property type="match status" value="1"/>
</dbReference>
<proteinExistence type="inferred from homology"/>
<keyword evidence="16" id="KW-1185">Reference proteome</keyword>
<dbReference type="InterPro" id="IPR006139">
    <property type="entry name" value="D-isomer_2_OHA_DH_cat_dom"/>
</dbReference>